<dbReference type="GO" id="GO:0140588">
    <property type="term" value="P:chromatin looping"/>
    <property type="evidence" value="ECO:0007669"/>
    <property type="project" value="InterPro"/>
</dbReference>
<dbReference type="GO" id="GO:0006355">
    <property type="term" value="P:regulation of DNA-templated transcription"/>
    <property type="evidence" value="ECO:0007669"/>
    <property type="project" value="InterPro"/>
</dbReference>
<dbReference type="EMBL" id="KN120882">
    <property type="protein sequence ID" value="KFO37419.1"/>
    <property type="molecule type" value="Genomic_DNA"/>
</dbReference>
<evidence type="ECO:0000256" key="1">
    <source>
        <dbReference type="SAM" id="MobiDB-lite"/>
    </source>
</evidence>
<dbReference type="Proteomes" id="UP000028990">
    <property type="component" value="Unassembled WGS sequence"/>
</dbReference>
<dbReference type="GO" id="GO:0003682">
    <property type="term" value="F:chromatin binding"/>
    <property type="evidence" value="ECO:0007669"/>
    <property type="project" value="TreeGrafter"/>
</dbReference>
<dbReference type="InterPro" id="IPR013767">
    <property type="entry name" value="PAS_fold"/>
</dbReference>
<feature type="compositionally biased region" description="Low complexity" evidence="1">
    <location>
        <begin position="577"/>
        <end position="586"/>
    </location>
</feature>
<feature type="region of interest" description="Disordered" evidence="1">
    <location>
        <begin position="165"/>
        <end position="190"/>
    </location>
</feature>
<dbReference type="GO" id="GO:0061775">
    <property type="term" value="F:cohesin loader activity"/>
    <property type="evidence" value="ECO:0007669"/>
    <property type="project" value="InterPro"/>
</dbReference>
<feature type="compositionally biased region" description="Basic and acidic residues" evidence="1">
    <location>
        <begin position="493"/>
        <end position="502"/>
    </location>
</feature>
<evidence type="ECO:0000313" key="3">
    <source>
        <dbReference type="EMBL" id="KFO37419.1"/>
    </source>
</evidence>
<keyword evidence="4" id="KW-1185">Reference proteome</keyword>
<protein>
    <submittedName>
        <fullName evidence="3">PAS domain-containing protein 1</fullName>
    </submittedName>
</protein>
<dbReference type="GO" id="GO:1990414">
    <property type="term" value="P:replication-born double-strand break repair via sister chromatid exchange"/>
    <property type="evidence" value="ECO:0007669"/>
    <property type="project" value="TreeGrafter"/>
</dbReference>
<dbReference type="GO" id="GO:0090694">
    <property type="term" value="C:Scc2-Scc4 cohesin loading complex"/>
    <property type="evidence" value="ECO:0007669"/>
    <property type="project" value="TreeGrafter"/>
</dbReference>
<feature type="region of interest" description="Disordered" evidence="1">
    <location>
        <begin position="443"/>
        <end position="502"/>
    </location>
</feature>
<feature type="domain" description="PAS" evidence="2">
    <location>
        <begin position="185"/>
        <end position="257"/>
    </location>
</feature>
<dbReference type="eggNOG" id="ENOG502SDT0">
    <property type="taxonomic scope" value="Eukaryota"/>
</dbReference>
<name>A0A091DZ70_FUKDA</name>
<feature type="compositionally biased region" description="Polar residues" evidence="1">
    <location>
        <begin position="690"/>
        <end position="705"/>
    </location>
</feature>
<dbReference type="SUPFAM" id="SSF55785">
    <property type="entry name" value="PYP-like sensor domain (PAS domain)"/>
    <property type="match status" value="1"/>
</dbReference>
<dbReference type="InterPro" id="IPR035965">
    <property type="entry name" value="PAS-like_dom_sf"/>
</dbReference>
<dbReference type="InterPro" id="IPR000014">
    <property type="entry name" value="PAS"/>
</dbReference>
<evidence type="ECO:0000313" key="4">
    <source>
        <dbReference type="Proteomes" id="UP000028990"/>
    </source>
</evidence>
<feature type="compositionally biased region" description="Polar residues" evidence="1">
    <location>
        <begin position="172"/>
        <end position="190"/>
    </location>
</feature>
<dbReference type="AlphaFoldDB" id="A0A091DZ70"/>
<dbReference type="InterPro" id="IPR033031">
    <property type="entry name" value="Scc2/Nipped-B"/>
</dbReference>
<gene>
    <name evidence="3" type="ORF">H920_01175</name>
</gene>
<evidence type="ECO:0000259" key="2">
    <source>
        <dbReference type="PROSITE" id="PS50112"/>
    </source>
</evidence>
<accession>A0A091DZ70</accession>
<dbReference type="GO" id="GO:0071169">
    <property type="term" value="P:establishment of protein localization to chromatin"/>
    <property type="evidence" value="ECO:0007669"/>
    <property type="project" value="TreeGrafter"/>
</dbReference>
<dbReference type="PANTHER" id="PTHR21704">
    <property type="entry name" value="NIPPED-B-LIKE PROTEIN DELANGIN SCC2-RELATED"/>
    <property type="match status" value="1"/>
</dbReference>
<reference evidence="3 4" key="1">
    <citation type="submission" date="2013-11" db="EMBL/GenBank/DDBJ databases">
        <title>The Damaraland mole rat (Fukomys damarensis) genome and evolution of African mole rats.</title>
        <authorList>
            <person name="Gladyshev V.N."/>
            <person name="Fang X."/>
        </authorList>
    </citation>
    <scope>NUCLEOTIDE SEQUENCE [LARGE SCALE GENOMIC DNA]</scope>
    <source>
        <tissue evidence="3">Liver</tissue>
    </source>
</reference>
<feature type="compositionally biased region" description="Basic and acidic residues" evidence="1">
    <location>
        <begin position="624"/>
        <end position="633"/>
    </location>
</feature>
<feature type="compositionally biased region" description="Basic and acidic residues" evidence="1">
    <location>
        <begin position="641"/>
        <end position="650"/>
    </location>
</feature>
<dbReference type="PROSITE" id="PS50112">
    <property type="entry name" value="PAS"/>
    <property type="match status" value="1"/>
</dbReference>
<dbReference type="CDD" id="cd00130">
    <property type="entry name" value="PAS"/>
    <property type="match status" value="1"/>
</dbReference>
<dbReference type="PANTHER" id="PTHR21704:SF18">
    <property type="entry name" value="NIPPED-B-LIKE PROTEIN"/>
    <property type="match status" value="1"/>
</dbReference>
<dbReference type="GO" id="GO:0034087">
    <property type="term" value="P:establishment of mitotic sister chromatid cohesion"/>
    <property type="evidence" value="ECO:0007669"/>
    <property type="project" value="TreeGrafter"/>
</dbReference>
<feature type="region of interest" description="Disordered" evidence="1">
    <location>
        <begin position="536"/>
        <end position="746"/>
    </location>
</feature>
<dbReference type="Pfam" id="PF00989">
    <property type="entry name" value="PAS"/>
    <property type="match status" value="1"/>
</dbReference>
<proteinExistence type="predicted"/>
<dbReference type="Gene3D" id="3.30.450.20">
    <property type="entry name" value="PAS domain"/>
    <property type="match status" value="1"/>
</dbReference>
<organism evidence="3 4">
    <name type="scientific">Fukomys damarensis</name>
    <name type="common">Damaraland mole rat</name>
    <name type="synonym">Cryptomys damarensis</name>
    <dbReference type="NCBI Taxonomy" id="885580"/>
    <lineage>
        <taxon>Eukaryota</taxon>
        <taxon>Metazoa</taxon>
        <taxon>Chordata</taxon>
        <taxon>Craniata</taxon>
        <taxon>Vertebrata</taxon>
        <taxon>Euteleostomi</taxon>
        <taxon>Mammalia</taxon>
        <taxon>Eutheria</taxon>
        <taxon>Euarchontoglires</taxon>
        <taxon>Glires</taxon>
        <taxon>Rodentia</taxon>
        <taxon>Hystricomorpha</taxon>
        <taxon>Bathyergidae</taxon>
        <taxon>Fukomys</taxon>
    </lineage>
</organism>
<sequence>MEARVEITGEEVVTRPNLEVWCPGLVKTGGGIALDRDGIISRLLMLGIGRGSYDRSPPDKDEDLTEEYGYTVFEQIHTLMQRHECPKSGDGDKAQLGLTSSSTAIGTFSATTSGMSSSTVIRTSTSTVSQTSHSMIQSSSSTESQSSFSAVSHVSPLTIQSSSSAESQIYSTKSQTSLTRSQTPSENENQMSTAALDCSMIVLSTDGVIFYITENITAVLGYLSSEVMGRKLLSFLPDEEKNEVYRNICLKPPLSESESFVFFGGFVPSGLCLESSAMKFSMEDRFLLVGSVCAINSEILKELCTMKQSCKSETNQDSDKEDSLMIYRTSAGSPVLDAVPVYFSEMARMQLSRKEKKILICDPGFHMSGCATTFHAFTYESSMDARRCQDPVDMEFVVDSSYLRESEDTMHWGEPVVQEAPLEPMVHKVKMEPVVPEELMEPVVQEDRPSSGVATRRRTQVQPATLSHVLSRPDLWPMKKTSRKQSPGKVKRSPSDGRDTKRFCTASQLGIFPERLEDFSDTFIQYLQELEPQIQQQEEEPKMTQQEELQVQEQEEEPKMTQQEELQIQQQEEEPKMMQQEELQVQEQEEEPKMTQQEELQLQQQEEEPKMTQQEELQIQQQEEEPKMGKQEELQVQQQEEEPKMGKQEELQIQQQEEEPKMTQQEELQLQQQEKPKMGQQEELQHLEVASSSQTLHLVLFSQQEEAPDNSAGAQASSNNHPRRHFIPLEQYSLSLQRQQSPPPKP</sequence>